<reference evidence="1" key="1">
    <citation type="submission" date="2022-08" db="EMBL/GenBank/DDBJ databases">
        <title>Genome Sequence of Lecanicillium fungicola.</title>
        <authorList>
            <person name="Buettner E."/>
        </authorList>
    </citation>
    <scope>NUCLEOTIDE SEQUENCE</scope>
    <source>
        <strain evidence="1">Babe33</strain>
    </source>
</reference>
<sequence>MSVEAPLRHSIGSSPHFSMPHQGDQSASTDSEGGRSPFKTLSSPPSVSGSGSLLPSSANRISSNSNHLLSPSDMVGPSPVTSNGTEATEIEDDVADDMMSPQDGDPTQHSELSLSTDFPDSVRQKGPGESDSVIHAPESFRSFTSNESTARQSQSSDKSSPNMDNGSLSSFASSPPNAYQTLPPVKTDVKPVRYSLDSATPQAQDLQDMLSESNRLRSSSTSSLEKIEEQTEAESDDDGYSDGERLFGRAQLRGRHNEIERLKLLFNTAWTCCLEFGSYNSRRKRRDFGSPSDTDTHVYAWQTCWKLCERLYNDETSDKDSLNVRDGLNLCRKFCQALFDLRPKDDEVLDSILRVSFEMNNHLYSGQDNRNLPEEFRERTLDFYVTLCHRLMKQRNELQDESDRVLKACWALTEVLFSIRQTRRDGQPPDENLFVAAIEATYSLNDLFREGLSAARPERNTPRPSQTSFPYHSPEQTGRESRSSNHSSRSKRDGSSKSSYQEERPRKPPPPPETPVTEFEDTPISPESRSPQMPNIMVLGPSSDGGRGGRWSSNASSMSSFSHSSNRTSSTATTTTATEDHNVTRAKILVLRAAVQLGFNKEAIVDVKTGASALQKFVSSLQPGAFGSLPTHATLLQQYRESIVTDGFVPRSNFVLSSRTKRVSVQDLAKSVQVMINTSPSRFGYLRELFKFVCSFPLEEADSRRNLIIQV</sequence>
<organism evidence="1 2">
    <name type="scientific">Zarea fungicola</name>
    <dbReference type="NCBI Taxonomy" id="93591"/>
    <lineage>
        <taxon>Eukaryota</taxon>
        <taxon>Fungi</taxon>
        <taxon>Dikarya</taxon>
        <taxon>Ascomycota</taxon>
        <taxon>Pezizomycotina</taxon>
        <taxon>Sordariomycetes</taxon>
        <taxon>Hypocreomycetidae</taxon>
        <taxon>Hypocreales</taxon>
        <taxon>Cordycipitaceae</taxon>
        <taxon>Zarea</taxon>
    </lineage>
</organism>
<evidence type="ECO:0000313" key="1">
    <source>
        <dbReference type="EMBL" id="KAJ2977299.1"/>
    </source>
</evidence>
<evidence type="ECO:0000313" key="2">
    <source>
        <dbReference type="Proteomes" id="UP001143910"/>
    </source>
</evidence>
<accession>A0ACC1NEG0</accession>
<dbReference type="Proteomes" id="UP001143910">
    <property type="component" value="Unassembled WGS sequence"/>
</dbReference>
<proteinExistence type="predicted"/>
<name>A0ACC1NEG0_9HYPO</name>
<keyword evidence="2" id="KW-1185">Reference proteome</keyword>
<gene>
    <name evidence="1" type="ORF">NQ176_g4450</name>
</gene>
<comment type="caution">
    <text evidence="1">The sequence shown here is derived from an EMBL/GenBank/DDBJ whole genome shotgun (WGS) entry which is preliminary data.</text>
</comment>
<dbReference type="EMBL" id="JANJQO010000486">
    <property type="protein sequence ID" value="KAJ2977299.1"/>
    <property type="molecule type" value="Genomic_DNA"/>
</dbReference>
<protein>
    <submittedName>
        <fullName evidence="1">Uncharacterized protein</fullName>
    </submittedName>
</protein>